<dbReference type="Proteomes" id="UP001055439">
    <property type="component" value="Chromosome 9"/>
</dbReference>
<dbReference type="AlphaFoldDB" id="A0A9E7I0T5"/>
<keyword evidence="2" id="KW-1185">Reference proteome</keyword>
<dbReference type="EMBL" id="CP097511">
    <property type="protein sequence ID" value="URE43575.1"/>
    <property type="molecule type" value="Genomic_DNA"/>
</dbReference>
<organism evidence="1 2">
    <name type="scientific">Musa troglodytarum</name>
    <name type="common">fe'i banana</name>
    <dbReference type="NCBI Taxonomy" id="320322"/>
    <lineage>
        <taxon>Eukaryota</taxon>
        <taxon>Viridiplantae</taxon>
        <taxon>Streptophyta</taxon>
        <taxon>Embryophyta</taxon>
        <taxon>Tracheophyta</taxon>
        <taxon>Spermatophyta</taxon>
        <taxon>Magnoliopsida</taxon>
        <taxon>Liliopsida</taxon>
        <taxon>Zingiberales</taxon>
        <taxon>Musaceae</taxon>
        <taxon>Musa</taxon>
    </lineage>
</organism>
<name>A0A9E7I0T5_9LILI</name>
<evidence type="ECO:0000313" key="1">
    <source>
        <dbReference type="EMBL" id="URE43575.1"/>
    </source>
</evidence>
<evidence type="ECO:0000313" key="2">
    <source>
        <dbReference type="Proteomes" id="UP001055439"/>
    </source>
</evidence>
<gene>
    <name evidence="1" type="ORF">MUK42_32563</name>
</gene>
<reference evidence="1" key="1">
    <citation type="submission" date="2022-05" db="EMBL/GenBank/DDBJ databases">
        <title>The Musa troglodytarum L. genome provides insights into the mechanism of non-climacteric behaviour and enrichment of carotenoids.</title>
        <authorList>
            <person name="Wang J."/>
        </authorList>
    </citation>
    <scope>NUCLEOTIDE SEQUENCE</scope>
    <source>
        <tissue evidence="1">Leaf</tissue>
    </source>
</reference>
<accession>A0A9E7I0T5</accession>
<proteinExistence type="predicted"/>
<protein>
    <submittedName>
        <fullName evidence="1">Uncharacterized protein</fullName>
    </submittedName>
</protein>
<sequence>MSIDSQPRFIAGRVSSMISIKTNSGLTPPTFFLESGHFKMGQMIYSTSMEAFLRDLLRCLALGDGENSHGTTGSSISPSRILTTSPLSGLSSGILCKHNRAKLMHRPACSLLYELFNLSSTSSRRFPI</sequence>